<dbReference type="AlphaFoldDB" id="A0A2K9ZA82"/>
<name>A0A2K9ZA82_RHILE</name>
<proteinExistence type="predicted"/>
<sequence length="217" mass="22915">MSMIVCTAAAGFGAMPAYCTSLRPGRSATHNSSSAIAVVERLFFISFFMASPSFSGYFLAQQDLLQFARLRADRIDGNELAELVIREHRCMTENVPLAVRLAPLIDRVANLAVTETGAGAGRTLGIRPGGTHAELAEIVDHPSAFGEGRLPLVIAPGDEAPAVIEETAAAGVPGPGLVAIDTIELIGADRRRRFLFGDLGAVCRHGQTQAESEGRSV</sequence>
<gene>
    <name evidence="1" type="ORF">CUJ84_Chr004844</name>
</gene>
<evidence type="ECO:0000313" key="1">
    <source>
        <dbReference type="EMBL" id="AUW45139.1"/>
    </source>
</evidence>
<reference evidence="1 2" key="1">
    <citation type="submission" date="2017-11" db="EMBL/GenBank/DDBJ databases">
        <title>Complete genome of Rhizobium leguminosarum Norway, an ineffective micro-symbiont.</title>
        <authorList>
            <person name="Hoffrichter A."/>
            <person name="Liang J."/>
            <person name="Brachmann A."/>
            <person name="Marin M."/>
        </authorList>
    </citation>
    <scope>NUCLEOTIDE SEQUENCE [LARGE SCALE GENOMIC DNA]</scope>
    <source>
        <strain evidence="1 2">Norway</strain>
    </source>
</reference>
<protein>
    <submittedName>
        <fullName evidence="1">Uncharacterized protein</fullName>
    </submittedName>
</protein>
<dbReference type="Proteomes" id="UP000238523">
    <property type="component" value="Chromosome"/>
</dbReference>
<accession>A0A2K9ZA82</accession>
<dbReference type="EMBL" id="CP025012">
    <property type="protein sequence ID" value="AUW45139.1"/>
    <property type="molecule type" value="Genomic_DNA"/>
</dbReference>
<evidence type="ECO:0000313" key="2">
    <source>
        <dbReference type="Proteomes" id="UP000238523"/>
    </source>
</evidence>
<organism evidence="1 2">
    <name type="scientific">Rhizobium leguminosarum</name>
    <dbReference type="NCBI Taxonomy" id="384"/>
    <lineage>
        <taxon>Bacteria</taxon>
        <taxon>Pseudomonadati</taxon>
        <taxon>Pseudomonadota</taxon>
        <taxon>Alphaproteobacteria</taxon>
        <taxon>Hyphomicrobiales</taxon>
        <taxon>Rhizobiaceae</taxon>
        <taxon>Rhizobium/Agrobacterium group</taxon>
        <taxon>Rhizobium</taxon>
    </lineage>
</organism>